<gene>
    <name evidence="1" type="ORF">EW142_04720</name>
</gene>
<evidence type="ECO:0000313" key="1">
    <source>
        <dbReference type="EMBL" id="TAI49102.1"/>
    </source>
</evidence>
<dbReference type="RefSeq" id="WP_130610368.1">
    <property type="nucleotide sequence ID" value="NZ_SGIU01000001.1"/>
</dbReference>
<protein>
    <submittedName>
        <fullName evidence="1">DUF4249 domain-containing protein</fullName>
    </submittedName>
</protein>
<accession>A0A4Q8QF24</accession>
<dbReference type="Proteomes" id="UP000291981">
    <property type="component" value="Unassembled WGS sequence"/>
</dbReference>
<proteinExistence type="predicted"/>
<organism evidence="1 2">
    <name type="scientific">Flagellimonas allohymeniacidonis</name>
    <dbReference type="NCBI Taxonomy" id="2517819"/>
    <lineage>
        <taxon>Bacteria</taxon>
        <taxon>Pseudomonadati</taxon>
        <taxon>Bacteroidota</taxon>
        <taxon>Flavobacteriia</taxon>
        <taxon>Flavobacteriales</taxon>
        <taxon>Flavobacteriaceae</taxon>
        <taxon>Flagellimonas</taxon>
    </lineage>
</organism>
<keyword evidence="2" id="KW-1185">Reference proteome</keyword>
<name>A0A4Q8QF24_9FLAO</name>
<dbReference type="PROSITE" id="PS51257">
    <property type="entry name" value="PROKAR_LIPOPROTEIN"/>
    <property type="match status" value="1"/>
</dbReference>
<comment type="caution">
    <text evidence="1">The sequence shown here is derived from an EMBL/GenBank/DDBJ whole genome shotgun (WGS) entry which is preliminary data.</text>
</comment>
<sequence>MKKMFGMVLLLFLTSSCEDVVEVDVPSENPRLIVNALIRVNPDSQTFTYRVKVSLTDSFFGEIPVTNLTQITIGGAILVDINNPGSGIYEATRSTESLLPDQQLILQLTWEDRRYFAWTNYSPSVPIDDLQIGDGTLFDEDDTEVIVTFTDDPDRANFYVFDFGFGNFATTDDEFIQGQQQTFSYFYDENLESGDELTVKILGADQEFFNYMNSLIEQTEDDFGVFETPAATIRGNIFDVTDLDNIDVFDNVEQPELFPLGFFAVVEEYQRTITIP</sequence>
<reference evidence="1 2" key="1">
    <citation type="submission" date="2019-02" db="EMBL/GenBank/DDBJ databases">
        <title>Draft genome sequence of Muricauda sp. 176CP4-71.</title>
        <authorList>
            <person name="Park J.-S."/>
        </authorList>
    </citation>
    <scope>NUCLEOTIDE SEQUENCE [LARGE SCALE GENOMIC DNA]</scope>
    <source>
        <strain evidence="1 2">176CP4-71</strain>
    </source>
</reference>
<dbReference type="Pfam" id="PF14054">
    <property type="entry name" value="DUF4249"/>
    <property type="match status" value="1"/>
</dbReference>
<dbReference type="EMBL" id="SGIU01000001">
    <property type="protein sequence ID" value="TAI49102.1"/>
    <property type="molecule type" value="Genomic_DNA"/>
</dbReference>
<dbReference type="InterPro" id="IPR025345">
    <property type="entry name" value="DUF4249"/>
</dbReference>
<dbReference type="OrthoDB" id="1430047at2"/>
<dbReference type="AlphaFoldDB" id="A0A4Q8QF24"/>
<evidence type="ECO:0000313" key="2">
    <source>
        <dbReference type="Proteomes" id="UP000291981"/>
    </source>
</evidence>